<accession>A0A2N9JE51</accession>
<dbReference type="KEGG" id="mgg:MPLG2_1365"/>
<proteinExistence type="predicted"/>
<sequence>MVSAARISVQEEGLFSYIEQMGLLNTQGEALARLVQQGLVRAGMKDVTVLSVQPSGGRRLVLRHGSALHRVQVLPVGRNPKTPDDEPGWLPLLVSSGFDDATLHRLADAGASFLDDQGNAHLSLDGRTVLFAQTDKPVRRDTHAKVTGLQPQAKRAPGALALNRASHRVAFALLANPDLAASPVRALAKVARASIGTVHSTLAQLTDAGLLLDDRLHHPGRLLDTWAESYRRQAVRPLAPRALYAADERWPDKVRADAQDVVLLGGIAAAAVLDDHVRATDGIVYAATLGPAVTLLRLTTDPTPFRVEVRERFWGDGLPASQPGLVPSVLIYGDLLREGDARSLDMAANLRRNDAHLRTLG</sequence>
<dbReference type="InterPro" id="IPR019238">
    <property type="entry name" value="AbiEi_2"/>
</dbReference>
<dbReference type="Proteomes" id="UP000238164">
    <property type="component" value="Chromosome 1"/>
</dbReference>
<dbReference type="EMBL" id="LT985188">
    <property type="protein sequence ID" value="SPD86401.1"/>
    <property type="molecule type" value="Genomic_DNA"/>
</dbReference>
<reference evidence="1 2" key="1">
    <citation type="submission" date="2018-02" db="EMBL/GenBank/DDBJ databases">
        <authorList>
            <person name="Cohen D.B."/>
            <person name="Kent A.D."/>
        </authorList>
    </citation>
    <scope>NUCLEOTIDE SEQUENCE [LARGE SCALE GENOMIC DNA]</scope>
    <source>
        <strain evidence="1">1</strain>
    </source>
</reference>
<organism evidence="1 2">
    <name type="scientific">Micropruina glycogenica</name>
    <dbReference type="NCBI Taxonomy" id="75385"/>
    <lineage>
        <taxon>Bacteria</taxon>
        <taxon>Bacillati</taxon>
        <taxon>Actinomycetota</taxon>
        <taxon>Actinomycetes</taxon>
        <taxon>Propionibacteriales</taxon>
        <taxon>Nocardioidaceae</taxon>
        <taxon>Micropruina</taxon>
    </lineage>
</organism>
<protein>
    <submittedName>
        <fullName evidence="1">Uncharacterized protein</fullName>
    </submittedName>
</protein>
<gene>
    <name evidence="1" type="ORF">MPLG2_1365</name>
</gene>
<dbReference type="AlphaFoldDB" id="A0A2N9JE51"/>
<evidence type="ECO:0000313" key="1">
    <source>
        <dbReference type="EMBL" id="SPD86401.1"/>
    </source>
</evidence>
<dbReference type="Pfam" id="PF09952">
    <property type="entry name" value="AbiEi_2"/>
    <property type="match status" value="1"/>
</dbReference>
<keyword evidence="2" id="KW-1185">Reference proteome</keyword>
<name>A0A2N9JE51_9ACTN</name>
<evidence type="ECO:0000313" key="2">
    <source>
        <dbReference type="Proteomes" id="UP000238164"/>
    </source>
</evidence>